<dbReference type="PROSITE" id="PS51658">
    <property type="entry name" value="BFN"/>
    <property type="match status" value="1"/>
</dbReference>
<gene>
    <name evidence="1" type="ORF">CIP107547_01392</name>
</gene>
<dbReference type="AlphaFoldDB" id="A0A0D6G663"/>
<dbReference type="Gene3D" id="3.10.690.10">
    <property type="entry name" value="Bifunctional nuclease domain"/>
    <property type="match status" value="1"/>
</dbReference>
<sequence>MAFRQVEYKGVHFFPPEDDACLVFSWSERRRILPIWVDVEEGIRLSERSEHGAPRRPLAHDVLIETINRMGGSVEAIRVVSYYEGVFICSLVLDNQEEIDCRPSDAIAISELIGVAISVDDEVLNQASVFVPESDMEAYLGFVFPKDVHDELDSDPTKSQADADFSNLMESLGVSEQDLLGSDDFGDDSFDLGDS</sequence>
<dbReference type="RefSeq" id="WP_010934891.1">
    <property type="nucleotide sequence ID" value="NZ_CABVGJ010000013.1"/>
</dbReference>
<protein>
    <submittedName>
        <fullName evidence="1">Bifunctional nuclease family protein</fullName>
    </submittedName>
</protein>
<dbReference type="OrthoDB" id="9788698at2"/>
<dbReference type="SUPFAM" id="SSF103256">
    <property type="entry name" value="Hypothetical protein TM0160"/>
    <property type="match status" value="1"/>
</dbReference>
<dbReference type="InterPro" id="IPR003729">
    <property type="entry name" value="Bi_nuclease_dom"/>
</dbReference>
<evidence type="ECO:0000313" key="1">
    <source>
        <dbReference type="EMBL" id="CAB0603830.1"/>
    </source>
</evidence>
<dbReference type="GO" id="GO:0004518">
    <property type="term" value="F:nuclease activity"/>
    <property type="evidence" value="ECO:0007669"/>
    <property type="project" value="InterPro"/>
</dbReference>
<dbReference type="KEGG" id="cdip:ERS451417_01205"/>
<evidence type="ECO:0000313" key="2">
    <source>
        <dbReference type="Proteomes" id="UP000480222"/>
    </source>
</evidence>
<name>A0A0D6G663_CORDP</name>
<comment type="caution">
    <text evidence="1">The sequence shown here is derived from an EMBL/GenBank/DDBJ whole genome shotgun (WGS) entry which is preliminary data.</text>
</comment>
<reference evidence="1 2" key="1">
    <citation type="submission" date="2020-02" db="EMBL/GenBank/DDBJ databases">
        <authorList>
            <person name="Brisse S."/>
        </authorList>
    </citation>
    <scope>NUCLEOTIDE SEQUENCE [LARGE SCALE GENOMIC DNA]</scope>
    <source>
        <strain evidence="1">CIP107547</strain>
    </source>
</reference>
<dbReference type="InterPro" id="IPR036104">
    <property type="entry name" value="BFN_sf"/>
</dbReference>
<dbReference type="Proteomes" id="UP000480222">
    <property type="component" value="Unassembled WGS sequence"/>
</dbReference>
<dbReference type="Pfam" id="PF02577">
    <property type="entry name" value="BFN_dom"/>
    <property type="match status" value="1"/>
</dbReference>
<dbReference type="EMBL" id="CADDAV010000016">
    <property type="protein sequence ID" value="CAB0603830.1"/>
    <property type="molecule type" value="Genomic_DNA"/>
</dbReference>
<dbReference type="KEGG" id="cdi:DIP1206"/>
<dbReference type="OMA" id="QIHISIN"/>
<accession>A0A0D6G663</accession>
<proteinExistence type="predicted"/>
<dbReference type="GeneID" id="29423164"/>
<organism evidence="1 2">
    <name type="scientific">Corynebacterium diphtheriae</name>
    <dbReference type="NCBI Taxonomy" id="1717"/>
    <lineage>
        <taxon>Bacteria</taxon>
        <taxon>Bacillati</taxon>
        <taxon>Actinomycetota</taxon>
        <taxon>Actinomycetes</taxon>
        <taxon>Mycobacteriales</taxon>
        <taxon>Corynebacteriaceae</taxon>
        <taxon>Corynebacterium</taxon>
    </lineage>
</organism>